<sequence>MNKNENSLTPPTDRTSVFVPSNTPPLNANESVEAFKELSIAQKPLFTRADRRYVDPLIKGQEIALISFVPSENAVADKHGVFGFAKIRGVFENEEKAQHRAMELIQQVDSHNKIYHVKVGSPFPIVRPSDSEKFSSDVDEVDLRAEAKNCISKFVRQAGEEDQKKMEELQERERQLREDVSKTPEQHEAEKTPLDKYIFARKKLSDNLYVFTEHRNKLHEVKAVIIKAEKEAEDIAEQFPNVLDEYKEKFDKVSKETGLDRSKDSMALMIKQYFNDKPNLQEIFGNNQV</sequence>
<protein>
    <submittedName>
        <fullName evidence="2">Uncharacterized protein</fullName>
    </submittedName>
</protein>
<dbReference type="EMBL" id="HF920637">
    <property type="protein sequence ID" value="CCV02575.1"/>
    <property type="molecule type" value="Genomic_DNA"/>
</dbReference>
<gene>
    <name evidence="2" type="primary">203R</name>
    <name evidence="2" type="ORF">IIV31_203R</name>
</gene>
<proteinExistence type="predicted"/>
<dbReference type="KEGG" id="vg:19738787"/>
<dbReference type="InterPro" id="IPR043872">
    <property type="entry name" value="DUF5832"/>
</dbReference>
<evidence type="ECO:0000313" key="3">
    <source>
        <dbReference type="Proteomes" id="UP000114278"/>
    </source>
</evidence>
<reference evidence="2 3" key="1">
    <citation type="journal article" date="2014" name="J. Gen. Virol.">
        <title>Genome sequence of a crustacean iridovirus, IIV31, isolated from the pill bug, Armadillidium vulgare.</title>
        <authorList>
            <person name="Piegu B."/>
            <person name="Guizard S."/>
            <person name="Yeping T."/>
            <person name="Cruaud C."/>
            <person name="Asgari S."/>
            <person name="Bideshi D.K."/>
            <person name="Federici B.A."/>
            <person name="Bigot Y."/>
        </authorList>
    </citation>
    <scope>NUCLEOTIDE SEQUENCE [LARGE SCALE GENOMIC DNA]</scope>
</reference>
<dbReference type="OrthoDB" id="8883at10239"/>
<evidence type="ECO:0000256" key="1">
    <source>
        <dbReference type="SAM" id="MobiDB-lite"/>
    </source>
</evidence>
<dbReference type="RefSeq" id="YP_009046817.1">
    <property type="nucleotide sequence ID" value="NC_024451.1"/>
</dbReference>
<dbReference type="Pfam" id="PF19150">
    <property type="entry name" value="DUF5832"/>
    <property type="match status" value="1"/>
</dbReference>
<dbReference type="GeneID" id="19738787"/>
<keyword evidence="3" id="KW-1185">Reference proteome</keyword>
<name>A0A068QLA0_9VIRU</name>
<organism evidence="2 3">
    <name type="scientific">Armadillidium vulgare iridescent virus</name>
    <dbReference type="NCBI Taxonomy" id="72201"/>
    <lineage>
        <taxon>Viruses</taxon>
        <taxon>Varidnaviria</taxon>
        <taxon>Bamfordvirae</taxon>
        <taxon>Nucleocytoviricota</taxon>
        <taxon>Megaviricetes</taxon>
        <taxon>Pimascovirales</taxon>
        <taxon>Pimascovirales incertae sedis</taxon>
        <taxon>Iridoviridae</taxon>
        <taxon>Betairidovirinae</taxon>
        <taxon>Iridovirus</taxon>
        <taxon>Iridovirus armadillidium1</taxon>
        <taxon>Invertebrate iridescent virus 31</taxon>
    </lineage>
</organism>
<feature type="region of interest" description="Disordered" evidence="1">
    <location>
        <begin position="161"/>
        <end position="189"/>
    </location>
</feature>
<dbReference type="Proteomes" id="UP000114278">
    <property type="component" value="Segment"/>
</dbReference>
<feature type="region of interest" description="Disordered" evidence="1">
    <location>
        <begin position="1"/>
        <end position="23"/>
    </location>
</feature>
<evidence type="ECO:0000313" key="2">
    <source>
        <dbReference type="EMBL" id="CCV02575.1"/>
    </source>
</evidence>
<accession>A0A068QLA0</accession>